<gene>
    <name evidence="7" type="ORF">OSB1V03_LOCUS17660</name>
</gene>
<dbReference type="SMART" id="SM00195">
    <property type="entry name" value="DSPc"/>
    <property type="match status" value="1"/>
</dbReference>
<comment type="similarity">
    <text evidence="1">Belongs to the protein-tyrosine phosphatase family. Non-receptor class dual specificity subfamily.</text>
</comment>
<reference evidence="7" key="1">
    <citation type="submission" date="2020-11" db="EMBL/GenBank/DDBJ databases">
        <authorList>
            <person name="Tran Van P."/>
        </authorList>
    </citation>
    <scope>NUCLEOTIDE SEQUENCE</scope>
</reference>
<dbReference type="Pfam" id="PF00782">
    <property type="entry name" value="DSPc"/>
    <property type="match status" value="1"/>
</dbReference>
<feature type="non-terminal residue" evidence="7">
    <location>
        <position position="1"/>
    </location>
</feature>
<dbReference type="GO" id="GO:0008138">
    <property type="term" value="F:protein tyrosine/serine/threonine phosphatase activity"/>
    <property type="evidence" value="ECO:0007669"/>
    <property type="project" value="TreeGrafter"/>
</dbReference>
<protein>
    <recommendedName>
        <fullName evidence="2">protein-tyrosine-phosphatase</fullName>
        <ecNumber evidence="2">3.1.3.48</ecNumber>
    </recommendedName>
</protein>
<keyword evidence="4" id="KW-0904">Protein phosphatase</keyword>
<dbReference type="Gene3D" id="3.30.70.330">
    <property type="match status" value="1"/>
</dbReference>
<evidence type="ECO:0000313" key="7">
    <source>
        <dbReference type="EMBL" id="CAD7639087.1"/>
    </source>
</evidence>
<dbReference type="EMBL" id="OC876256">
    <property type="protein sequence ID" value="CAD7639087.1"/>
    <property type="molecule type" value="Genomic_DNA"/>
</dbReference>
<dbReference type="InterPro" id="IPR012677">
    <property type="entry name" value="Nucleotide-bd_a/b_plait_sf"/>
</dbReference>
<dbReference type="PROSITE" id="PS50054">
    <property type="entry name" value="TYR_PHOSPHATASE_DUAL"/>
    <property type="match status" value="1"/>
</dbReference>
<keyword evidence="3" id="KW-0378">Hydrolase</keyword>
<dbReference type="InterPro" id="IPR020422">
    <property type="entry name" value="TYR_PHOSPHATASE_DUAL_dom"/>
</dbReference>
<dbReference type="InterPro" id="IPR000340">
    <property type="entry name" value="Dual-sp_phosphatase_cat-dom"/>
</dbReference>
<dbReference type="InterPro" id="IPR000387">
    <property type="entry name" value="Tyr_Pase_dom"/>
</dbReference>
<dbReference type="InterPro" id="IPR016130">
    <property type="entry name" value="Tyr_Pase_AS"/>
</dbReference>
<sequence length="440" mass="50664">FVGQQSITIIGSQDWLDVCESNIVFIANIPIGYPKTDFVSHFETYGKVLSTKFVDRTGVSFAFIHFDSGLQISYDLVLSYYKSFCTKISDLSQYFGEDSTLFEDIGNTSIAFGKREIVKQIEDHFWSSDLSLVAAKDSDCQSADMSSTGINPFEDMHQIYGTLYLGCFEATQDRQALIDCGIRGILTVMCAPVPPFERYRDFKYHYIEADDVTDQDLLTRFVDAYDIIGTYTRAKTGVLVHCGAGISRSATIVVSYLMRELRMTLKESMAFVRTKRPIIRPNDGFQRQLSLYEWMGCRLDGNDRRFRQYLLKMFVPSNCRQLSQYFERLLYVENSTANLRLGPKFVCKHCHQKLFHEIHVLKSTDSTTDWTCGDLFIEPQIWMSNAIQSLAKSVAIIKCQNCVKTVAKCLRNQEVCNCRHHQNVHFLKIKLYDQKWIKEM</sequence>
<dbReference type="CDD" id="cd14498">
    <property type="entry name" value="DSP"/>
    <property type="match status" value="1"/>
</dbReference>
<dbReference type="Proteomes" id="UP000759131">
    <property type="component" value="Unassembled WGS sequence"/>
</dbReference>
<evidence type="ECO:0000256" key="4">
    <source>
        <dbReference type="ARBA" id="ARBA00022912"/>
    </source>
</evidence>
<dbReference type="AlphaFoldDB" id="A0A7R9LCD7"/>
<evidence type="ECO:0000256" key="1">
    <source>
        <dbReference type="ARBA" id="ARBA00008601"/>
    </source>
</evidence>
<feature type="non-terminal residue" evidence="7">
    <location>
        <position position="440"/>
    </location>
</feature>
<dbReference type="EMBL" id="CAJPIZ010021681">
    <property type="protein sequence ID" value="CAG2117707.1"/>
    <property type="molecule type" value="Genomic_DNA"/>
</dbReference>
<feature type="domain" description="Tyrosine specific protein phosphatases" evidence="6">
    <location>
        <begin position="219"/>
        <end position="277"/>
    </location>
</feature>
<organism evidence="7">
    <name type="scientific">Medioppia subpectinata</name>
    <dbReference type="NCBI Taxonomy" id="1979941"/>
    <lineage>
        <taxon>Eukaryota</taxon>
        <taxon>Metazoa</taxon>
        <taxon>Ecdysozoa</taxon>
        <taxon>Arthropoda</taxon>
        <taxon>Chelicerata</taxon>
        <taxon>Arachnida</taxon>
        <taxon>Acari</taxon>
        <taxon>Acariformes</taxon>
        <taxon>Sarcoptiformes</taxon>
        <taxon>Oribatida</taxon>
        <taxon>Brachypylina</taxon>
        <taxon>Oppioidea</taxon>
        <taxon>Oppiidae</taxon>
        <taxon>Medioppia</taxon>
    </lineage>
</organism>
<dbReference type="PANTHER" id="PTHR45848:SF4">
    <property type="entry name" value="DUAL SPECIFICITY PROTEIN PHOSPHATASE 12"/>
    <property type="match status" value="1"/>
</dbReference>
<evidence type="ECO:0000259" key="6">
    <source>
        <dbReference type="PROSITE" id="PS50056"/>
    </source>
</evidence>
<name>A0A7R9LCD7_9ACAR</name>
<accession>A0A7R9LCD7</accession>
<dbReference type="GO" id="GO:0004725">
    <property type="term" value="F:protein tyrosine phosphatase activity"/>
    <property type="evidence" value="ECO:0007669"/>
    <property type="project" value="UniProtKB-EC"/>
</dbReference>
<dbReference type="SUPFAM" id="SSF52799">
    <property type="entry name" value="(Phosphotyrosine protein) phosphatases II"/>
    <property type="match status" value="1"/>
</dbReference>
<keyword evidence="8" id="KW-1185">Reference proteome</keyword>
<dbReference type="OrthoDB" id="6408925at2759"/>
<dbReference type="EC" id="3.1.3.48" evidence="2"/>
<evidence type="ECO:0000259" key="5">
    <source>
        <dbReference type="PROSITE" id="PS50054"/>
    </source>
</evidence>
<evidence type="ECO:0000256" key="3">
    <source>
        <dbReference type="ARBA" id="ARBA00022801"/>
    </source>
</evidence>
<evidence type="ECO:0000313" key="8">
    <source>
        <dbReference type="Proteomes" id="UP000759131"/>
    </source>
</evidence>
<dbReference type="PROSITE" id="PS00383">
    <property type="entry name" value="TYR_PHOSPHATASE_1"/>
    <property type="match status" value="1"/>
</dbReference>
<dbReference type="CDD" id="cd00590">
    <property type="entry name" value="RRM_SF"/>
    <property type="match status" value="1"/>
</dbReference>
<dbReference type="InterPro" id="IPR029021">
    <property type="entry name" value="Prot-tyrosine_phosphatase-like"/>
</dbReference>
<dbReference type="InterPro" id="IPR035979">
    <property type="entry name" value="RBD_domain_sf"/>
</dbReference>
<dbReference type="GO" id="GO:0003676">
    <property type="term" value="F:nucleic acid binding"/>
    <property type="evidence" value="ECO:0007669"/>
    <property type="project" value="InterPro"/>
</dbReference>
<evidence type="ECO:0000256" key="2">
    <source>
        <dbReference type="ARBA" id="ARBA00013064"/>
    </source>
</evidence>
<dbReference type="PANTHER" id="PTHR45848">
    <property type="entry name" value="DUAL SPECIFICITY PROTEIN PHOSPHATASE 12 FAMILY MEMBER"/>
    <property type="match status" value="1"/>
</dbReference>
<dbReference type="SUPFAM" id="SSF54928">
    <property type="entry name" value="RNA-binding domain, RBD"/>
    <property type="match status" value="1"/>
</dbReference>
<dbReference type="PROSITE" id="PS50056">
    <property type="entry name" value="TYR_PHOSPHATASE_2"/>
    <property type="match status" value="1"/>
</dbReference>
<feature type="domain" description="Tyrosine-protein phosphatase" evidence="5">
    <location>
        <begin position="155"/>
        <end position="298"/>
    </location>
</feature>
<proteinExistence type="inferred from homology"/>
<dbReference type="Gene3D" id="3.90.190.10">
    <property type="entry name" value="Protein tyrosine phosphatase superfamily"/>
    <property type="match status" value="1"/>
</dbReference>